<evidence type="ECO:0000313" key="1">
    <source>
        <dbReference type="Proteomes" id="UP000887565"/>
    </source>
</evidence>
<protein>
    <submittedName>
        <fullName evidence="2">Uncharacterized protein</fullName>
    </submittedName>
</protein>
<dbReference type="AlphaFoldDB" id="A0A915JY27"/>
<accession>A0A915JY27</accession>
<keyword evidence="1" id="KW-1185">Reference proteome</keyword>
<reference evidence="2" key="1">
    <citation type="submission" date="2022-11" db="UniProtKB">
        <authorList>
            <consortium name="WormBaseParasite"/>
        </authorList>
    </citation>
    <scope>IDENTIFICATION</scope>
</reference>
<name>A0A915JY27_ROMCU</name>
<proteinExistence type="predicted"/>
<organism evidence="1 2">
    <name type="scientific">Romanomermis culicivorax</name>
    <name type="common">Nematode worm</name>
    <dbReference type="NCBI Taxonomy" id="13658"/>
    <lineage>
        <taxon>Eukaryota</taxon>
        <taxon>Metazoa</taxon>
        <taxon>Ecdysozoa</taxon>
        <taxon>Nematoda</taxon>
        <taxon>Enoplea</taxon>
        <taxon>Dorylaimia</taxon>
        <taxon>Mermithida</taxon>
        <taxon>Mermithoidea</taxon>
        <taxon>Mermithidae</taxon>
        <taxon>Romanomermis</taxon>
    </lineage>
</organism>
<dbReference type="Proteomes" id="UP000887565">
    <property type="component" value="Unplaced"/>
</dbReference>
<evidence type="ECO:0000313" key="2">
    <source>
        <dbReference type="WBParaSite" id="nRc.2.0.1.t30602-RA"/>
    </source>
</evidence>
<dbReference type="WBParaSite" id="nRc.2.0.1.t30602-RA">
    <property type="protein sequence ID" value="nRc.2.0.1.t30602-RA"/>
    <property type="gene ID" value="nRc.2.0.1.g30602"/>
</dbReference>
<sequence length="85" mass="9760">MKLEKHLLIIEANRAALSDVILTARNLEKINDNLSMEDRDFTVCELEKCHNVTRKVILYGTCPDVICLDTEPCTLRDYENCTLCD</sequence>